<feature type="transmembrane region" description="Helical" evidence="1">
    <location>
        <begin position="12"/>
        <end position="32"/>
    </location>
</feature>
<comment type="caution">
    <text evidence="2">The sequence shown here is derived from an EMBL/GenBank/DDBJ whole genome shotgun (WGS) entry which is preliminary data.</text>
</comment>
<evidence type="ECO:0000313" key="3">
    <source>
        <dbReference type="Proteomes" id="UP000029554"/>
    </source>
</evidence>
<sequence>MNAIVKKNGVTFGIISGLISILLTTFIYVINLEFFTKWWLGLLTIAISLTLSIILMVKTKKEVKDEFTFKNAFTTYFIYTLIGIFISVLFNVLLFNFIDPAAKETIKDLTLKFTVELMESFGTPREAINETIEKLQNQDQFGVLEQFKGMFFTIAISCVFGLILAAIFKTKRREEF</sequence>
<dbReference type="Proteomes" id="UP000029554">
    <property type="component" value="Unassembled WGS sequence"/>
</dbReference>
<dbReference type="InterPro" id="IPR025250">
    <property type="entry name" value="DUF4199"/>
</dbReference>
<keyword evidence="1" id="KW-0472">Membrane</keyword>
<organism evidence="2 3">
    <name type="scientific">Flavobacterium aquatile LMG 4008 = ATCC 11947</name>
    <dbReference type="NCBI Taxonomy" id="1453498"/>
    <lineage>
        <taxon>Bacteria</taxon>
        <taxon>Pseudomonadati</taxon>
        <taxon>Bacteroidota</taxon>
        <taxon>Flavobacteriia</taxon>
        <taxon>Flavobacteriales</taxon>
        <taxon>Flavobacteriaceae</taxon>
        <taxon>Flavobacterium</taxon>
    </lineage>
</organism>
<dbReference type="EMBL" id="JRHH01000001">
    <property type="protein sequence ID" value="KGD69643.1"/>
    <property type="molecule type" value="Genomic_DNA"/>
</dbReference>
<keyword evidence="3" id="KW-1185">Reference proteome</keyword>
<dbReference type="AlphaFoldDB" id="A0A095U4T5"/>
<dbReference type="RefSeq" id="WP_035124025.1">
    <property type="nucleotide sequence ID" value="NZ_JRHH01000001.1"/>
</dbReference>
<gene>
    <name evidence="2" type="ORF">LG45_02490</name>
</gene>
<evidence type="ECO:0000256" key="1">
    <source>
        <dbReference type="SAM" id="Phobius"/>
    </source>
</evidence>
<evidence type="ECO:0008006" key="4">
    <source>
        <dbReference type="Google" id="ProtNLM"/>
    </source>
</evidence>
<protein>
    <recommendedName>
        <fullName evidence="4">DUF4199 domain-containing protein</fullName>
    </recommendedName>
</protein>
<name>A0A095U4T5_9FLAO</name>
<dbReference type="OrthoDB" id="660361at2"/>
<dbReference type="eggNOG" id="ENOG5030DDE">
    <property type="taxonomic scope" value="Bacteria"/>
</dbReference>
<feature type="transmembrane region" description="Helical" evidence="1">
    <location>
        <begin position="149"/>
        <end position="168"/>
    </location>
</feature>
<keyword evidence="1" id="KW-1133">Transmembrane helix</keyword>
<proteinExistence type="predicted"/>
<dbReference type="Pfam" id="PF13858">
    <property type="entry name" value="DUF4199"/>
    <property type="match status" value="1"/>
</dbReference>
<dbReference type="STRING" id="1453498.LG45_02490"/>
<accession>A0A095U4T5</accession>
<feature type="transmembrane region" description="Helical" evidence="1">
    <location>
        <begin position="77"/>
        <end position="98"/>
    </location>
</feature>
<keyword evidence="1" id="KW-0812">Transmembrane</keyword>
<evidence type="ECO:0000313" key="2">
    <source>
        <dbReference type="EMBL" id="KGD69643.1"/>
    </source>
</evidence>
<reference evidence="2 3" key="1">
    <citation type="submission" date="2014-09" db="EMBL/GenBank/DDBJ databases">
        <title>Whole Genome Shotgun of Flavobacterium aquatile LMG 4008.</title>
        <authorList>
            <person name="Gale A.N."/>
            <person name="Pipes S.E."/>
            <person name="Newman J.D."/>
        </authorList>
    </citation>
    <scope>NUCLEOTIDE SEQUENCE [LARGE SCALE GENOMIC DNA]</scope>
    <source>
        <strain evidence="2 3">LMG 4008</strain>
    </source>
</reference>
<feature type="transmembrane region" description="Helical" evidence="1">
    <location>
        <begin position="38"/>
        <end position="57"/>
    </location>
</feature>